<gene>
    <name evidence="11" type="ORF">Ahy_A03g010585</name>
</gene>
<feature type="domain" description="ABC transporter" evidence="10">
    <location>
        <begin position="12"/>
        <end position="257"/>
    </location>
</feature>
<evidence type="ECO:0000256" key="1">
    <source>
        <dbReference type="ARBA" id="ARBA00004141"/>
    </source>
</evidence>
<keyword evidence="7 9" id="KW-1133">Transmembrane helix</keyword>
<evidence type="ECO:0000256" key="5">
    <source>
        <dbReference type="ARBA" id="ARBA00022741"/>
    </source>
</evidence>
<accession>A0A445DMU0</accession>
<dbReference type="EMBL" id="SDMP01000003">
    <property type="protein sequence ID" value="RYR64485.1"/>
    <property type="molecule type" value="Genomic_DNA"/>
</dbReference>
<dbReference type="InterPro" id="IPR013525">
    <property type="entry name" value="ABC2_TM"/>
</dbReference>
<evidence type="ECO:0000256" key="7">
    <source>
        <dbReference type="ARBA" id="ARBA00022989"/>
    </source>
</evidence>
<dbReference type="FunFam" id="3.40.50.300:FF:001533">
    <property type="entry name" value="ABC transporter G family member 11"/>
    <property type="match status" value="2"/>
</dbReference>
<dbReference type="InterPro" id="IPR017871">
    <property type="entry name" value="ABC_transporter-like_CS"/>
</dbReference>
<dbReference type="SUPFAM" id="SSF52540">
    <property type="entry name" value="P-loop containing nucleoside triphosphate hydrolases"/>
    <property type="match status" value="2"/>
</dbReference>
<dbReference type="GO" id="GO:0140359">
    <property type="term" value="F:ABC-type transporter activity"/>
    <property type="evidence" value="ECO:0007669"/>
    <property type="project" value="InterPro"/>
</dbReference>
<dbReference type="InterPro" id="IPR052215">
    <property type="entry name" value="Plant_ABCG"/>
</dbReference>
<dbReference type="CDD" id="cd03213">
    <property type="entry name" value="ABCG_EPDR"/>
    <property type="match status" value="1"/>
</dbReference>
<feature type="transmembrane region" description="Helical" evidence="9">
    <location>
        <begin position="1077"/>
        <end position="1097"/>
    </location>
</feature>
<dbReference type="Gene3D" id="3.40.50.300">
    <property type="entry name" value="P-loop containing nucleotide triphosphate hydrolases"/>
    <property type="match status" value="2"/>
</dbReference>
<evidence type="ECO:0000256" key="3">
    <source>
        <dbReference type="ARBA" id="ARBA00022448"/>
    </source>
</evidence>
<keyword evidence="5" id="KW-0547">Nucleotide-binding</keyword>
<feature type="transmembrane region" description="Helical" evidence="9">
    <location>
        <begin position="1275"/>
        <end position="1293"/>
    </location>
</feature>
<dbReference type="Proteomes" id="UP000289738">
    <property type="component" value="Chromosome A03"/>
</dbReference>
<comment type="subcellular location">
    <subcellularLocation>
        <location evidence="1">Membrane</location>
        <topology evidence="1">Multi-pass membrane protein</topology>
    </subcellularLocation>
</comment>
<organism evidence="11 12">
    <name type="scientific">Arachis hypogaea</name>
    <name type="common">Peanut</name>
    <dbReference type="NCBI Taxonomy" id="3818"/>
    <lineage>
        <taxon>Eukaryota</taxon>
        <taxon>Viridiplantae</taxon>
        <taxon>Streptophyta</taxon>
        <taxon>Embryophyta</taxon>
        <taxon>Tracheophyta</taxon>
        <taxon>Spermatophyta</taxon>
        <taxon>Magnoliopsida</taxon>
        <taxon>eudicotyledons</taxon>
        <taxon>Gunneridae</taxon>
        <taxon>Pentapetalae</taxon>
        <taxon>rosids</taxon>
        <taxon>fabids</taxon>
        <taxon>Fabales</taxon>
        <taxon>Fabaceae</taxon>
        <taxon>Papilionoideae</taxon>
        <taxon>50 kb inversion clade</taxon>
        <taxon>dalbergioids sensu lato</taxon>
        <taxon>Dalbergieae</taxon>
        <taxon>Pterocarpus clade</taxon>
        <taxon>Arachis</taxon>
    </lineage>
</organism>
<keyword evidence="3" id="KW-0813">Transport</keyword>
<dbReference type="STRING" id="3818.A0A445DMU0"/>
<evidence type="ECO:0000313" key="12">
    <source>
        <dbReference type="Proteomes" id="UP000289738"/>
    </source>
</evidence>
<dbReference type="Pfam" id="PF01061">
    <property type="entry name" value="ABC2_membrane"/>
    <property type="match status" value="2"/>
</dbReference>
<evidence type="ECO:0000259" key="10">
    <source>
        <dbReference type="PROSITE" id="PS50893"/>
    </source>
</evidence>
<name>A0A445DMU0_ARAHY</name>
<comment type="caution">
    <text evidence="11">The sequence shown here is derived from an EMBL/GenBank/DDBJ whole genome shotgun (WGS) entry which is preliminary data.</text>
</comment>
<dbReference type="GO" id="GO:0005524">
    <property type="term" value="F:ATP binding"/>
    <property type="evidence" value="ECO:0007669"/>
    <property type="project" value="UniProtKB-KW"/>
</dbReference>
<dbReference type="Pfam" id="PF19055">
    <property type="entry name" value="ABC2_membrane_7"/>
    <property type="match status" value="2"/>
</dbReference>
<evidence type="ECO:0000313" key="11">
    <source>
        <dbReference type="EMBL" id="RYR64485.1"/>
    </source>
</evidence>
<feature type="transmembrane region" description="Helical" evidence="9">
    <location>
        <begin position="411"/>
        <end position="429"/>
    </location>
</feature>
<proteinExistence type="inferred from homology"/>
<feature type="transmembrane region" description="Helical" evidence="9">
    <location>
        <begin position="1044"/>
        <end position="1065"/>
    </location>
</feature>
<dbReference type="PROSITE" id="PS50893">
    <property type="entry name" value="ABC_TRANSPORTER_2"/>
    <property type="match status" value="2"/>
</dbReference>
<sequence length="1327" mass="147473">MGEGEEKEDVTVTWQNLWVTVADGNKRKPILQGLTGYAQPGKLLAIMGPSGCGKSTLLDALSGRLSSSVKQTGKILINGHKQALAYGTSGYVTQDDAMLSTLTAGETLYYSAQLQFPDSMSTSEKKERADITLREMGLQDAIDTRVGGWGSKGLSGGQKRRLSICIEILTRPKLLFLDEPTSGLDSAASYYVMKRIASLSLRDGIQRTIVASIHQPSSEVFELFHDLCLLSSGQAVYFGQASHANQFFSSNGFPCPALHNPSDHYLRIINKDFDQDVEEGFGFGVTAEVAIDILVKSYGSSEIKNQVNNVVATITESVSSCYIPYLYLYAKYEKLTFAYLQNSGAVGKKRVNATFLTQCLVLMRRSSLRLFRDLSNYWLLLVVFIAVAISMGSMFYNIGSSNGSIQGRGSLLTFLISTLAFMALIGGFAPLMEEMRVFERERLNGHYGIIAFLTGKIFSALPYMLMICLIPGGIIYYLSGLQRGLEHFVYFASVLFAIVLWVESLMMVVGSMFPNFVTGMSIAGGIQGLTILTGGFYRLPNDLPKPFWKYPFYYLSFLKYAFQGSFKNEFEGLKFSMEQGGSAKTIVSGRDILTNTWQVEMGHSKWVDLAIMFGMILVYRVVYLAITKSKEKLKPLAASINNHPTKVFTREIRINDRASPPHVSDCELPNNMLPVLEYETTFEVEAMNEVDHQEEKGVFITWEDLWVTVSDGKNGRKAILQGLKGYAKPGQLLAIMGPSGCGKSTLLDALAGRLGSKSKQTGMILINGRKQALAYGTSAYVTEDDTILTTLTVGEAVYYSAQLQLPDSMSKSEKKERAEFTIREMGLQDAINTRIGGWGSKGISGGQKRRVSICIEILTHPRLLFLDEPTSGLDSAASYYVMSRIASLNKKNGIQMTIIASIHQPSNEIFQLFNNLCLLSSGKTVYFGPVSAANKFFSSNGFPCPSLQNPPDHFVKIINKDFEQEEDPEKGLARGLTTEEAIHILVESYDSSEISHQVHKEIAQMKKRDSDAMEKKSHADFLTQCMVLTRRSFVNMYREVGYHWLRLLIYGALALSLGTMFFDIGSSSESIQARASLLVFVVTFLTFITVGAFPSFVEDMKVFERERLNGHYGVTAYTIGNTLSSVPFLLLMSLIPGAVVYYLVGLHQGHQEFIYFTSILFVSVFLVEGLMMIVASIVPNFLLGIIFGTGILGVMMLDGGFYRLPSDIPKPFWRYPLHYISFHKYAYQGLFKNEFQGLTFTGNNQDGGAMIDISGEEILRNLWQVEIDYSKWNDVAILIGMAVTYRLLFLVIIKSFEKVKPIIVTAMNNCPQAKFRFTKVTRLGAMA</sequence>
<dbReference type="SMART" id="SM00382">
    <property type="entry name" value="AAA"/>
    <property type="match status" value="2"/>
</dbReference>
<dbReference type="InterPro" id="IPR003593">
    <property type="entry name" value="AAA+_ATPase"/>
</dbReference>
<dbReference type="PANTHER" id="PTHR48042:SF1">
    <property type="entry name" value="ABC TRANSPORTER G FAMILY MEMBER 11-LIKE"/>
    <property type="match status" value="1"/>
</dbReference>
<dbReference type="Pfam" id="PF00005">
    <property type="entry name" value="ABC_tran"/>
    <property type="match status" value="2"/>
</dbReference>
<keyword evidence="6" id="KW-0067">ATP-binding</keyword>
<evidence type="ECO:0000256" key="8">
    <source>
        <dbReference type="ARBA" id="ARBA00023136"/>
    </source>
</evidence>
<dbReference type="PANTHER" id="PTHR48042">
    <property type="entry name" value="ABC TRANSPORTER G FAMILY MEMBER 11"/>
    <property type="match status" value="1"/>
</dbReference>
<dbReference type="GO" id="GO:0016020">
    <property type="term" value="C:membrane"/>
    <property type="evidence" value="ECO:0007669"/>
    <property type="project" value="UniProtKB-SubCell"/>
</dbReference>
<reference evidence="11 12" key="1">
    <citation type="submission" date="2019-01" db="EMBL/GenBank/DDBJ databases">
        <title>Sequencing of cultivated peanut Arachis hypogaea provides insights into genome evolution and oil improvement.</title>
        <authorList>
            <person name="Chen X."/>
        </authorList>
    </citation>
    <scope>NUCLEOTIDE SEQUENCE [LARGE SCALE GENOMIC DNA]</scope>
    <source>
        <strain evidence="12">cv. Fuhuasheng</strain>
        <tissue evidence="11">Leaves</tissue>
    </source>
</reference>
<dbReference type="InterPro" id="IPR043926">
    <property type="entry name" value="ABCG_dom"/>
</dbReference>
<dbReference type="InterPro" id="IPR003439">
    <property type="entry name" value="ABC_transporter-like_ATP-bd"/>
</dbReference>
<dbReference type="GO" id="GO:0016887">
    <property type="term" value="F:ATP hydrolysis activity"/>
    <property type="evidence" value="ECO:0007669"/>
    <property type="project" value="InterPro"/>
</dbReference>
<feature type="transmembrane region" description="Helical" evidence="9">
    <location>
        <begin position="1153"/>
        <end position="1175"/>
    </location>
</feature>
<feature type="transmembrane region" description="Helical" evidence="9">
    <location>
        <begin position="488"/>
        <end position="510"/>
    </location>
</feature>
<feature type="transmembrane region" description="Helical" evidence="9">
    <location>
        <begin position="1117"/>
        <end position="1144"/>
    </location>
</feature>
<keyword evidence="4 9" id="KW-0812">Transmembrane</keyword>
<dbReference type="InterPro" id="IPR027417">
    <property type="entry name" value="P-loop_NTPase"/>
</dbReference>
<feature type="transmembrane region" description="Helical" evidence="9">
    <location>
        <begin position="377"/>
        <end position="399"/>
    </location>
</feature>
<feature type="domain" description="ABC transporter" evidence="10">
    <location>
        <begin position="700"/>
        <end position="946"/>
    </location>
</feature>
<keyword evidence="8 9" id="KW-0472">Membrane</keyword>
<protein>
    <recommendedName>
        <fullName evidence="10">ABC transporter domain-containing protein</fullName>
    </recommendedName>
</protein>
<feature type="transmembrane region" description="Helical" evidence="9">
    <location>
        <begin position="606"/>
        <end position="626"/>
    </location>
</feature>
<evidence type="ECO:0000256" key="9">
    <source>
        <dbReference type="SAM" id="Phobius"/>
    </source>
</evidence>
<evidence type="ECO:0000256" key="6">
    <source>
        <dbReference type="ARBA" id="ARBA00022840"/>
    </source>
</evidence>
<keyword evidence="12" id="KW-1185">Reference proteome</keyword>
<feature type="transmembrane region" description="Helical" evidence="9">
    <location>
        <begin position="449"/>
        <end position="476"/>
    </location>
</feature>
<dbReference type="PROSITE" id="PS00211">
    <property type="entry name" value="ABC_TRANSPORTER_1"/>
    <property type="match status" value="2"/>
</dbReference>
<evidence type="ECO:0000256" key="2">
    <source>
        <dbReference type="ARBA" id="ARBA00005814"/>
    </source>
</evidence>
<comment type="similarity">
    <text evidence="2">Belongs to the ABC transporter superfamily. ABCG family. Eye pigment precursor importer (TC 3.A.1.204) subfamily.</text>
</comment>
<evidence type="ECO:0000256" key="4">
    <source>
        <dbReference type="ARBA" id="ARBA00022692"/>
    </source>
</evidence>
<feature type="transmembrane region" description="Helical" evidence="9">
    <location>
        <begin position="1181"/>
        <end position="1204"/>
    </location>
</feature>